<sequence length="62" mass="6603">MGANAKRYLYGALRAAGIGVVTYVITEATGEPKIGFLVAGAYGLIGKFLRSTFPKLSWLPIL</sequence>
<reference evidence="1" key="1">
    <citation type="journal article" date="2015" name="Nature">
        <title>Complex archaea that bridge the gap between prokaryotes and eukaryotes.</title>
        <authorList>
            <person name="Spang A."/>
            <person name="Saw J.H."/>
            <person name="Jorgensen S.L."/>
            <person name="Zaremba-Niedzwiedzka K."/>
            <person name="Martijn J."/>
            <person name="Lind A.E."/>
            <person name="van Eijk R."/>
            <person name="Schleper C."/>
            <person name="Guy L."/>
            <person name="Ettema T.J."/>
        </authorList>
    </citation>
    <scope>NUCLEOTIDE SEQUENCE</scope>
</reference>
<name>A0A0F9EL41_9ZZZZ</name>
<dbReference type="EMBL" id="LAZR01024539">
    <property type="protein sequence ID" value="KKL74803.1"/>
    <property type="molecule type" value="Genomic_DNA"/>
</dbReference>
<protein>
    <submittedName>
        <fullName evidence="1">Uncharacterized protein</fullName>
    </submittedName>
</protein>
<evidence type="ECO:0000313" key="1">
    <source>
        <dbReference type="EMBL" id="KKL74803.1"/>
    </source>
</evidence>
<organism evidence="1">
    <name type="scientific">marine sediment metagenome</name>
    <dbReference type="NCBI Taxonomy" id="412755"/>
    <lineage>
        <taxon>unclassified sequences</taxon>
        <taxon>metagenomes</taxon>
        <taxon>ecological metagenomes</taxon>
    </lineage>
</organism>
<gene>
    <name evidence="1" type="ORF">LCGC14_2061260</name>
</gene>
<dbReference type="AlphaFoldDB" id="A0A0F9EL41"/>
<comment type="caution">
    <text evidence="1">The sequence shown here is derived from an EMBL/GenBank/DDBJ whole genome shotgun (WGS) entry which is preliminary data.</text>
</comment>
<accession>A0A0F9EL41</accession>
<proteinExistence type="predicted"/>